<organism evidence="1 2">
    <name type="scientific">Trichinella pseudospiralis</name>
    <name type="common">Parasitic roundworm</name>
    <dbReference type="NCBI Taxonomy" id="6337"/>
    <lineage>
        <taxon>Eukaryota</taxon>
        <taxon>Metazoa</taxon>
        <taxon>Ecdysozoa</taxon>
        <taxon>Nematoda</taxon>
        <taxon>Enoplea</taxon>
        <taxon>Dorylaimia</taxon>
        <taxon>Trichinellida</taxon>
        <taxon>Trichinellidae</taxon>
        <taxon>Trichinella</taxon>
    </lineage>
</organism>
<gene>
    <name evidence="1" type="ORF">T4B_11352</name>
</gene>
<evidence type="ECO:0000313" key="2">
    <source>
        <dbReference type="Proteomes" id="UP000054805"/>
    </source>
</evidence>
<keyword evidence="2" id="KW-1185">Reference proteome</keyword>
<dbReference type="Proteomes" id="UP000054805">
    <property type="component" value="Unassembled WGS sequence"/>
</dbReference>
<name>A0A0V1H0W2_TRIPS</name>
<sequence length="125" mass="14387">MKKINHLALLRNEYRFFLGDDFNEERFCRDFVDLIETALLFDFLTLFFLDRLGFLPLLDLERAAALRATFLPRRSLFVILLDHESGRNNLKHVGQIISAEVSFPSNATADAFFCNPNLDAGLKDC</sequence>
<comment type="caution">
    <text evidence="1">The sequence shown here is derived from an EMBL/GenBank/DDBJ whole genome shotgun (WGS) entry which is preliminary data.</text>
</comment>
<accession>A0A0V1H0W2</accession>
<reference evidence="1 2" key="1">
    <citation type="submission" date="2015-01" db="EMBL/GenBank/DDBJ databases">
        <title>Evolution of Trichinella species and genotypes.</title>
        <authorList>
            <person name="Korhonen P.K."/>
            <person name="Edoardo P."/>
            <person name="Giuseppe L.R."/>
            <person name="Gasser R.B."/>
        </authorList>
    </citation>
    <scope>NUCLEOTIDE SEQUENCE [LARGE SCALE GENOMIC DNA]</scope>
    <source>
        <strain evidence="1">ISS588</strain>
    </source>
</reference>
<proteinExistence type="predicted"/>
<evidence type="ECO:0000313" key="1">
    <source>
        <dbReference type="EMBL" id="KRZ04155.1"/>
    </source>
</evidence>
<dbReference type="EMBL" id="JYDS01000504">
    <property type="protein sequence ID" value="KRZ04155.1"/>
    <property type="molecule type" value="Genomic_DNA"/>
</dbReference>
<protein>
    <submittedName>
        <fullName evidence="1">Uncharacterized protein</fullName>
    </submittedName>
</protein>
<dbReference type="AlphaFoldDB" id="A0A0V1H0W2"/>